<dbReference type="PANTHER" id="PTHR42791">
    <property type="entry name" value="GNAT FAMILY ACETYLTRANSFERASE"/>
    <property type="match status" value="1"/>
</dbReference>
<reference evidence="2" key="1">
    <citation type="submission" date="2023-06" db="EMBL/GenBank/DDBJ databases">
        <authorList>
            <person name="Noh H."/>
        </authorList>
    </citation>
    <scope>NUCLEOTIDE SEQUENCE</scope>
    <source>
        <strain evidence="2">DUCC20226</strain>
    </source>
</reference>
<dbReference type="Pfam" id="PF00583">
    <property type="entry name" value="Acetyltransf_1"/>
    <property type="match status" value="1"/>
</dbReference>
<dbReference type="Gene3D" id="3.40.630.30">
    <property type="match status" value="1"/>
</dbReference>
<proteinExistence type="predicted"/>
<dbReference type="GO" id="GO:0016747">
    <property type="term" value="F:acyltransferase activity, transferring groups other than amino-acyl groups"/>
    <property type="evidence" value="ECO:0007669"/>
    <property type="project" value="InterPro"/>
</dbReference>
<dbReference type="SUPFAM" id="SSF55729">
    <property type="entry name" value="Acyl-CoA N-acyltransferases (Nat)"/>
    <property type="match status" value="1"/>
</dbReference>
<evidence type="ECO:0000313" key="3">
    <source>
        <dbReference type="Proteomes" id="UP001265746"/>
    </source>
</evidence>
<dbReference type="EMBL" id="JAUJFL010000005">
    <property type="protein sequence ID" value="KAK2603167.1"/>
    <property type="molecule type" value="Genomic_DNA"/>
</dbReference>
<organism evidence="2 3">
    <name type="scientific">Phomopsis amygdali</name>
    <name type="common">Fusicoccum amygdali</name>
    <dbReference type="NCBI Taxonomy" id="1214568"/>
    <lineage>
        <taxon>Eukaryota</taxon>
        <taxon>Fungi</taxon>
        <taxon>Dikarya</taxon>
        <taxon>Ascomycota</taxon>
        <taxon>Pezizomycotina</taxon>
        <taxon>Sordariomycetes</taxon>
        <taxon>Sordariomycetidae</taxon>
        <taxon>Diaporthales</taxon>
        <taxon>Diaporthaceae</taxon>
        <taxon>Diaporthe</taxon>
    </lineage>
</organism>
<dbReference type="Proteomes" id="UP001265746">
    <property type="component" value="Unassembled WGS sequence"/>
</dbReference>
<name>A0AAD9SAK6_PHOAM</name>
<keyword evidence="3" id="KW-1185">Reference proteome</keyword>
<gene>
    <name evidence="2" type="ORF">N8I77_009645</name>
</gene>
<sequence>MPSPALRLRPGGPKDVEDMCETFLDAFSGNMVGRTFFPRTSASARRFWLDALADEIRDPNARFVVVEDAVTSPPTLVAFAKWNAPVPPATLQPPLPDSWPEDSDPALADVFFQKLADKHDEIMADRPHWYLEMIVTKGRYQGQGAGGMLLGWGVDKADDEGVECYLDATPEGKHLYERFGFKDEETWSFFNETYRHSFMIREATRNPSKGGTTKF</sequence>
<dbReference type="PANTHER" id="PTHR42791:SF1">
    <property type="entry name" value="N-ACETYLTRANSFERASE DOMAIN-CONTAINING PROTEIN"/>
    <property type="match status" value="1"/>
</dbReference>
<comment type="caution">
    <text evidence="2">The sequence shown here is derived from an EMBL/GenBank/DDBJ whole genome shotgun (WGS) entry which is preliminary data.</text>
</comment>
<evidence type="ECO:0000259" key="1">
    <source>
        <dbReference type="PROSITE" id="PS51186"/>
    </source>
</evidence>
<accession>A0AAD9SAK6</accession>
<evidence type="ECO:0000313" key="2">
    <source>
        <dbReference type="EMBL" id="KAK2603167.1"/>
    </source>
</evidence>
<dbReference type="CDD" id="cd04301">
    <property type="entry name" value="NAT_SF"/>
    <property type="match status" value="1"/>
</dbReference>
<dbReference type="InterPro" id="IPR052523">
    <property type="entry name" value="Trichothecene_AcTrans"/>
</dbReference>
<feature type="domain" description="N-acetyltransferase" evidence="1">
    <location>
        <begin position="6"/>
        <end position="207"/>
    </location>
</feature>
<dbReference type="InterPro" id="IPR016181">
    <property type="entry name" value="Acyl_CoA_acyltransferase"/>
</dbReference>
<dbReference type="InterPro" id="IPR000182">
    <property type="entry name" value="GNAT_dom"/>
</dbReference>
<dbReference type="PROSITE" id="PS51186">
    <property type="entry name" value="GNAT"/>
    <property type="match status" value="1"/>
</dbReference>
<dbReference type="AlphaFoldDB" id="A0AAD9SAK6"/>
<protein>
    <recommendedName>
        <fullName evidence="1">N-acetyltransferase domain-containing protein</fullName>
    </recommendedName>
</protein>